<dbReference type="Pfam" id="PF04149">
    <property type="entry name" value="DUF397"/>
    <property type="match status" value="1"/>
</dbReference>
<proteinExistence type="predicted"/>
<dbReference type="Proteomes" id="UP001620295">
    <property type="component" value="Unassembled WGS sequence"/>
</dbReference>
<sequence length="27" mass="2890">MSFWRKSSFSSGQVSAECVEVAAPSPD</sequence>
<feature type="domain" description="DUF397" evidence="1">
    <location>
        <begin position="4"/>
        <end position="23"/>
    </location>
</feature>
<evidence type="ECO:0000259" key="1">
    <source>
        <dbReference type="Pfam" id="PF04149"/>
    </source>
</evidence>
<name>A0ABW8M787_9ACTN</name>
<organism evidence="2 3">
    <name type="scientific">Streptomyces milbemycinicus</name>
    <dbReference type="NCBI Taxonomy" id="476552"/>
    <lineage>
        <taxon>Bacteria</taxon>
        <taxon>Bacillati</taxon>
        <taxon>Actinomycetota</taxon>
        <taxon>Actinomycetes</taxon>
        <taxon>Kitasatosporales</taxon>
        <taxon>Streptomycetaceae</taxon>
        <taxon>Streptomyces</taxon>
    </lineage>
</organism>
<accession>A0ABW8M787</accession>
<reference evidence="2 3" key="1">
    <citation type="submission" date="2024-11" db="EMBL/GenBank/DDBJ databases">
        <title>The Natural Products Discovery Center: Release of the First 8490 Sequenced Strains for Exploring Actinobacteria Biosynthetic Diversity.</title>
        <authorList>
            <person name="Kalkreuter E."/>
            <person name="Kautsar S.A."/>
            <person name="Yang D."/>
            <person name="Bader C.D."/>
            <person name="Teijaro C.N."/>
            <person name="Fluegel L."/>
            <person name="Davis C.M."/>
            <person name="Simpson J.R."/>
            <person name="Lauterbach L."/>
            <person name="Steele A.D."/>
            <person name="Gui C."/>
            <person name="Meng S."/>
            <person name="Li G."/>
            <person name="Viehrig K."/>
            <person name="Ye F."/>
            <person name="Su P."/>
            <person name="Kiefer A.F."/>
            <person name="Nichols A."/>
            <person name="Cepeda A.J."/>
            <person name="Yan W."/>
            <person name="Fan B."/>
            <person name="Jiang Y."/>
            <person name="Adhikari A."/>
            <person name="Zheng C.-J."/>
            <person name="Schuster L."/>
            <person name="Cowan T.M."/>
            <person name="Smanski M.J."/>
            <person name="Chevrette M.G."/>
            <person name="De Carvalho L.P.S."/>
            <person name="Shen B."/>
        </authorList>
    </citation>
    <scope>NUCLEOTIDE SEQUENCE [LARGE SCALE GENOMIC DNA]</scope>
    <source>
        <strain evidence="2 3">NPDC020863</strain>
    </source>
</reference>
<dbReference type="InterPro" id="IPR007278">
    <property type="entry name" value="DUF397"/>
</dbReference>
<protein>
    <submittedName>
        <fullName evidence="2">DUF397 domain-containing protein</fullName>
    </submittedName>
</protein>
<evidence type="ECO:0000313" key="2">
    <source>
        <dbReference type="EMBL" id="MFK4274025.1"/>
    </source>
</evidence>
<comment type="caution">
    <text evidence="2">The sequence shown here is derived from an EMBL/GenBank/DDBJ whole genome shotgun (WGS) entry which is preliminary data.</text>
</comment>
<gene>
    <name evidence="2" type="ORF">ACI2L5_55760</name>
</gene>
<dbReference type="RefSeq" id="WP_404749683.1">
    <property type="nucleotide sequence ID" value="NZ_JBJDQH010000470.1"/>
</dbReference>
<dbReference type="EMBL" id="JBJDQH010000470">
    <property type="protein sequence ID" value="MFK4274025.1"/>
    <property type="molecule type" value="Genomic_DNA"/>
</dbReference>
<evidence type="ECO:0000313" key="3">
    <source>
        <dbReference type="Proteomes" id="UP001620295"/>
    </source>
</evidence>
<feature type="non-terminal residue" evidence="2">
    <location>
        <position position="27"/>
    </location>
</feature>
<keyword evidence="3" id="KW-1185">Reference proteome</keyword>